<feature type="region of interest" description="Disordered" evidence="1">
    <location>
        <begin position="16"/>
        <end position="51"/>
    </location>
</feature>
<evidence type="ECO:0000256" key="1">
    <source>
        <dbReference type="SAM" id="MobiDB-lite"/>
    </source>
</evidence>
<feature type="compositionally biased region" description="Basic residues" evidence="1">
    <location>
        <begin position="91"/>
        <end position="106"/>
    </location>
</feature>
<name>A0A0B6YAB2_9EUPU</name>
<feature type="compositionally biased region" description="Basic and acidic residues" evidence="1">
    <location>
        <begin position="75"/>
        <end position="90"/>
    </location>
</feature>
<accession>A0A0B6YAB2</accession>
<reference evidence="2" key="1">
    <citation type="submission" date="2014-12" db="EMBL/GenBank/DDBJ databases">
        <title>Insight into the proteome of Arion vulgaris.</title>
        <authorList>
            <person name="Aradska J."/>
            <person name="Bulat T."/>
            <person name="Smidak R."/>
            <person name="Sarate P."/>
            <person name="Gangsoo J."/>
            <person name="Sialana F."/>
            <person name="Bilban M."/>
            <person name="Lubec G."/>
        </authorList>
    </citation>
    <scope>NUCLEOTIDE SEQUENCE</scope>
    <source>
        <tissue evidence="2">Skin</tissue>
    </source>
</reference>
<feature type="non-terminal residue" evidence="2">
    <location>
        <position position="1"/>
    </location>
</feature>
<organism evidence="2">
    <name type="scientific">Arion vulgaris</name>
    <dbReference type="NCBI Taxonomy" id="1028688"/>
    <lineage>
        <taxon>Eukaryota</taxon>
        <taxon>Metazoa</taxon>
        <taxon>Spiralia</taxon>
        <taxon>Lophotrochozoa</taxon>
        <taxon>Mollusca</taxon>
        <taxon>Gastropoda</taxon>
        <taxon>Heterobranchia</taxon>
        <taxon>Euthyneura</taxon>
        <taxon>Panpulmonata</taxon>
        <taxon>Eupulmonata</taxon>
        <taxon>Stylommatophora</taxon>
        <taxon>Helicina</taxon>
        <taxon>Arionoidea</taxon>
        <taxon>Arionidae</taxon>
        <taxon>Arion</taxon>
    </lineage>
</organism>
<evidence type="ECO:0000313" key="2">
    <source>
        <dbReference type="EMBL" id="CEK53282.1"/>
    </source>
</evidence>
<dbReference type="EMBL" id="HACG01006417">
    <property type="protein sequence ID" value="CEK53282.1"/>
    <property type="molecule type" value="Transcribed_RNA"/>
</dbReference>
<feature type="region of interest" description="Disordered" evidence="1">
    <location>
        <begin position="189"/>
        <end position="212"/>
    </location>
</feature>
<feature type="non-terminal residue" evidence="2">
    <location>
        <position position="212"/>
    </location>
</feature>
<feature type="compositionally biased region" description="Polar residues" evidence="1">
    <location>
        <begin position="194"/>
        <end position="203"/>
    </location>
</feature>
<proteinExistence type="predicted"/>
<protein>
    <submittedName>
        <fullName evidence="2">Uncharacterized protein</fullName>
    </submittedName>
</protein>
<sequence length="212" mass="23355">KTPSPFVTNSEIICSKQTSDTVDEHTGYGNCTEQTSGNSKSGQPAATDHLDSNAACKQTELNFELLDKEIQVKSGEKFQEKLSSPKDPSKKVRSRKHMSEKKRKKNNVLQSENIDIHLSPTTVENNGIKTGENTACIKCIELVETEPDSLEGIHEMFKQVDEIDSQALSVTSSSKSQDTSNIVSERIMNEIDSSRQSACSEGTTRQDSKSPQ</sequence>
<feature type="region of interest" description="Disordered" evidence="1">
    <location>
        <begin position="75"/>
        <end position="111"/>
    </location>
</feature>
<feature type="compositionally biased region" description="Polar residues" evidence="1">
    <location>
        <begin position="29"/>
        <end position="44"/>
    </location>
</feature>
<gene>
    <name evidence="2" type="primary">ORF19743</name>
</gene>
<dbReference type="AlphaFoldDB" id="A0A0B6YAB2"/>